<dbReference type="Proteomes" id="UP000643279">
    <property type="component" value="Unassembled WGS sequence"/>
</dbReference>
<gene>
    <name evidence="1" type="ORF">GCM10007170_40480</name>
</gene>
<evidence type="ECO:0000313" key="1">
    <source>
        <dbReference type="EMBL" id="GGI01317.1"/>
    </source>
</evidence>
<keyword evidence="2" id="KW-1185">Reference proteome</keyword>
<proteinExistence type="predicted"/>
<accession>A0ABQ2AXJ8</accession>
<organism evidence="1 2">
    <name type="scientific">Arthrobacter liuii</name>
    <dbReference type="NCBI Taxonomy" id="1476996"/>
    <lineage>
        <taxon>Bacteria</taxon>
        <taxon>Bacillati</taxon>
        <taxon>Actinomycetota</taxon>
        <taxon>Actinomycetes</taxon>
        <taxon>Micrococcales</taxon>
        <taxon>Micrococcaceae</taxon>
        <taxon>Arthrobacter</taxon>
    </lineage>
</organism>
<dbReference type="EMBL" id="BMFW01000033">
    <property type="protein sequence ID" value="GGI01317.1"/>
    <property type="molecule type" value="Genomic_DNA"/>
</dbReference>
<comment type="caution">
    <text evidence="1">The sequence shown here is derived from an EMBL/GenBank/DDBJ whole genome shotgun (WGS) entry which is preliminary data.</text>
</comment>
<reference evidence="2" key="1">
    <citation type="journal article" date="2019" name="Int. J. Syst. Evol. Microbiol.">
        <title>The Global Catalogue of Microorganisms (GCM) 10K type strain sequencing project: providing services to taxonomists for standard genome sequencing and annotation.</title>
        <authorList>
            <consortium name="The Broad Institute Genomics Platform"/>
            <consortium name="The Broad Institute Genome Sequencing Center for Infectious Disease"/>
            <person name="Wu L."/>
            <person name="Ma J."/>
        </authorList>
    </citation>
    <scope>NUCLEOTIDE SEQUENCE [LARGE SCALE GENOMIC DNA]</scope>
    <source>
        <strain evidence="2">CGMCC 1.12778</strain>
    </source>
</reference>
<protein>
    <submittedName>
        <fullName evidence="1">Uncharacterized protein</fullName>
    </submittedName>
</protein>
<sequence>MHAVRHSRLHLPERHITGGETWVAQPDPAIGGGQELQGEAEYQCPTGNVSGFMAETDGYLWDSMGTEYTASAADPGVGEFTRYNCG</sequence>
<name>A0ABQ2AXJ8_9MICC</name>
<evidence type="ECO:0000313" key="2">
    <source>
        <dbReference type="Proteomes" id="UP000643279"/>
    </source>
</evidence>